<keyword evidence="1" id="KW-1133">Transmembrane helix</keyword>
<accession>A0AAD9S0R7</accession>
<evidence type="ECO:0000313" key="3">
    <source>
        <dbReference type="Proteomes" id="UP001258017"/>
    </source>
</evidence>
<evidence type="ECO:0000256" key="1">
    <source>
        <dbReference type="SAM" id="Phobius"/>
    </source>
</evidence>
<sequence length="79" mass="9200">MSSLANLCKIINQEYKILIHGRQRETSYEKFFNWVLRTRNLIDCTTLLVFLALPLLGVGIMLYYKGKGDMFGRKSIIQN</sequence>
<name>A0AAD9S0R7_9HYME</name>
<keyword evidence="1" id="KW-0812">Transmembrane</keyword>
<reference evidence="2" key="1">
    <citation type="submission" date="2021-08" db="EMBL/GenBank/DDBJ databases">
        <authorList>
            <person name="Misof B."/>
            <person name="Oliver O."/>
            <person name="Podsiadlowski L."/>
            <person name="Donath A."/>
            <person name="Peters R."/>
            <person name="Mayer C."/>
            <person name="Rust J."/>
            <person name="Gunkel S."/>
            <person name="Lesny P."/>
            <person name="Martin S."/>
            <person name="Oeyen J.P."/>
            <person name="Petersen M."/>
            <person name="Panagiotis P."/>
            <person name="Wilbrandt J."/>
            <person name="Tanja T."/>
        </authorList>
    </citation>
    <scope>NUCLEOTIDE SEQUENCE</scope>
    <source>
        <strain evidence="2">GBR_01_08_01A</strain>
        <tissue evidence="2">Thorax + abdomen</tissue>
    </source>
</reference>
<comment type="caution">
    <text evidence="2">The sequence shown here is derived from an EMBL/GenBank/DDBJ whole genome shotgun (WGS) entry which is preliminary data.</text>
</comment>
<keyword evidence="1" id="KW-0472">Membrane</keyword>
<reference evidence="2" key="2">
    <citation type="journal article" date="2023" name="Commun. Biol.">
        <title>Intrasexual cuticular hydrocarbon dimorphism in a wasp sheds light on hydrocarbon biosynthesis genes in Hymenoptera.</title>
        <authorList>
            <person name="Moris V.C."/>
            <person name="Podsiadlowski L."/>
            <person name="Martin S."/>
            <person name="Oeyen J.P."/>
            <person name="Donath A."/>
            <person name="Petersen M."/>
            <person name="Wilbrandt J."/>
            <person name="Misof B."/>
            <person name="Liedtke D."/>
            <person name="Thamm M."/>
            <person name="Scheiner R."/>
            <person name="Schmitt T."/>
            <person name="Niehuis O."/>
        </authorList>
    </citation>
    <scope>NUCLEOTIDE SEQUENCE</scope>
    <source>
        <strain evidence="2">GBR_01_08_01A</strain>
    </source>
</reference>
<dbReference type="EMBL" id="JAIFRP010000002">
    <property type="protein sequence ID" value="KAK2589028.1"/>
    <property type="molecule type" value="Genomic_DNA"/>
</dbReference>
<evidence type="ECO:0000313" key="2">
    <source>
        <dbReference type="EMBL" id="KAK2589028.1"/>
    </source>
</evidence>
<dbReference type="AlphaFoldDB" id="A0AAD9S0R7"/>
<gene>
    <name evidence="2" type="ORF">KPH14_001871</name>
</gene>
<dbReference type="Proteomes" id="UP001258017">
    <property type="component" value="Unassembled WGS sequence"/>
</dbReference>
<keyword evidence="3" id="KW-1185">Reference proteome</keyword>
<protein>
    <submittedName>
        <fullName evidence="2">Uncharacterized protein</fullName>
    </submittedName>
</protein>
<organism evidence="2 3">
    <name type="scientific">Odynerus spinipes</name>
    <dbReference type="NCBI Taxonomy" id="1348599"/>
    <lineage>
        <taxon>Eukaryota</taxon>
        <taxon>Metazoa</taxon>
        <taxon>Ecdysozoa</taxon>
        <taxon>Arthropoda</taxon>
        <taxon>Hexapoda</taxon>
        <taxon>Insecta</taxon>
        <taxon>Pterygota</taxon>
        <taxon>Neoptera</taxon>
        <taxon>Endopterygota</taxon>
        <taxon>Hymenoptera</taxon>
        <taxon>Apocrita</taxon>
        <taxon>Aculeata</taxon>
        <taxon>Vespoidea</taxon>
        <taxon>Vespidae</taxon>
        <taxon>Eumeninae</taxon>
        <taxon>Odynerus</taxon>
    </lineage>
</organism>
<proteinExistence type="predicted"/>
<feature type="transmembrane region" description="Helical" evidence="1">
    <location>
        <begin position="40"/>
        <end position="64"/>
    </location>
</feature>